<evidence type="ECO:0000313" key="4">
    <source>
        <dbReference type="Proteomes" id="UP000589620"/>
    </source>
</evidence>
<dbReference type="CDD" id="cd00293">
    <property type="entry name" value="USP-like"/>
    <property type="match status" value="2"/>
</dbReference>
<comment type="similarity">
    <text evidence="1">Belongs to the universal stress protein A family.</text>
</comment>
<evidence type="ECO:0000313" key="3">
    <source>
        <dbReference type="EMBL" id="NYD74605.1"/>
    </source>
</evidence>
<dbReference type="SUPFAM" id="SSF52402">
    <property type="entry name" value="Adenine nucleotide alpha hydrolases-like"/>
    <property type="match status" value="2"/>
</dbReference>
<organism evidence="3 4">
    <name type="scientific">Leifsonia soli</name>
    <dbReference type="NCBI Taxonomy" id="582665"/>
    <lineage>
        <taxon>Bacteria</taxon>
        <taxon>Bacillati</taxon>
        <taxon>Actinomycetota</taxon>
        <taxon>Actinomycetes</taxon>
        <taxon>Micrococcales</taxon>
        <taxon>Microbacteriaceae</taxon>
        <taxon>Leifsonia</taxon>
    </lineage>
</organism>
<dbReference type="PANTHER" id="PTHR46268:SF6">
    <property type="entry name" value="UNIVERSAL STRESS PROTEIN UP12"/>
    <property type="match status" value="1"/>
</dbReference>
<comment type="caution">
    <text evidence="3">The sequence shown here is derived from an EMBL/GenBank/DDBJ whole genome shotgun (WGS) entry which is preliminary data.</text>
</comment>
<protein>
    <submittedName>
        <fullName evidence="3">Nucleotide-binding universal stress UspA family protein</fullName>
    </submittedName>
</protein>
<dbReference type="PRINTS" id="PR01438">
    <property type="entry name" value="UNVRSLSTRESS"/>
</dbReference>
<dbReference type="Gene3D" id="3.40.50.620">
    <property type="entry name" value="HUPs"/>
    <property type="match status" value="2"/>
</dbReference>
<keyword evidence="4" id="KW-1185">Reference proteome</keyword>
<dbReference type="InterPro" id="IPR006016">
    <property type="entry name" value="UspA"/>
</dbReference>
<dbReference type="AlphaFoldDB" id="A0A852T101"/>
<feature type="domain" description="UspA" evidence="2">
    <location>
        <begin position="150"/>
        <end position="285"/>
    </location>
</feature>
<dbReference type="InterPro" id="IPR006015">
    <property type="entry name" value="Universal_stress_UspA"/>
</dbReference>
<evidence type="ECO:0000259" key="2">
    <source>
        <dbReference type="Pfam" id="PF00582"/>
    </source>
</evidence>
<dbReference type="Proteomes" id="UP000589620">
    <property type="component" value="Unassembled WGS sequence"/>
</dbReference>
<sequence>MSDGRTVVGFDGTTAAWRALDWALDRVEQRGGTLEIVTALDTRLGAAVFGPHTDLSETVESGLREAENHAGSRAPGVPVSARWVDGPPSGALIRAARDAALLVVGTDRRTDGTGPRIGSLPLRLAAKAHGAVAVVPDPGPLDTRPVERNVVVVGVDRSSFARSALALAVEEASWLDADVVAVHAWDVPESFQRAIDEGRKADPEFEAAEARVIPDAVADVPIAREARIRPVVVRRNPASALVDQARDAALLVVGTRGRGAVAASILGSISHDVLLNLPCPVIVTPAEYRYVVPGTDDDMI</sequence>
<reference evidence="3 4" key="1">
    <citation type="submission" date="2020-07" db="EMBL/GenBank/DDBJ databases">
        <title>Sequencing the genomes of 1000 actinobacteria strains.</title>
        <authorList>
            <person name="Klenk H.-P."/>
        </authorList>
    </citation>
    <scope>NUCLEOTIDE SEQUENCE [LARGE SCALE GENOMIC DNA]</scope>
    <source>
        <strain evidence="3 4">DSM 23871</strain>
    </source>
</reference>
<evidence type="ECO:0000256" key="1">
    <source>
        <dbReference type="ARBA" id="ARBA00008791"/>
    </source>
</evidence>
<dbReference type="InterPro" id="IPR014729">
    <property type="entry name" value="Rossmann-like_a/b/a_fold"/>
</dbReference>
<accession>A0A852T101</accession>
<feature type="domain" description="UspA" evidence="2">
    <location>
        <begin position="5"/>
        <end position="136"/>
    </location>
</feature>
<name>A0A852T101_9MICO</name>
<gene>
    <name evidence="3" type="ORF">BJ963_002124</name>
</gene>
<dbReference type="PANTHER" id="PTHR46268">
    <property type="entry name" value="STRESS RESPONSE PROTEIN NHAX"/>
    <property type="match status" value="1"/>
</dbReference>
<dbReference type="RefSeq" id="WP_179456515.1">
    <property type="nucleotide sequence ID" value="NZ_BAAAPX010000001.1"/>
</dbReference>
<proteinExistence type="inferred from homology"/>
<dbReference type="Pfam" id="PF00582">
    <property type="entry name" value="Usp"/>
    <property type="match status" value="2"/>
</dbReference>
<dbReference type="EMBL" id="JACCBJ010000001">
    <property type="protein sequence ID" value="NYD74605.1"/>
    <property type="molecule type" value="Genomic_DNA"/>
</dbReference>